<organism evidence="1 2">
    <name type="scientific">Streptomyces spinoverrucosus</name>
    <dbReference type="NCBI Taxonomy" id="284043"/>
    <lineage>
        <taxon>Bacteria</taxon>
        <taxon>Bacillati</taxon>
        <taxon>Actinomycetota</taxon>
        <taxon>Actinomycetes</taxon>
        <taxon>Kitasatosporales</taxon>
        <taxon>Streptomycetaceae</taxon>
        <taxon>Streptomyces</taxon>
    </lineage>
</organism>
<evidence type="ECO:0000313" key="2">
    <source>
        <dbReference type="Proteomes" id="UP000317881"/>
    </source>
</evidence>
<reference evidence="1 2" key="1">
    <citation type="submission" date="2019-06" db="EMBL/GenBank/DDBJ databases">
        <title>Whole genome shotgun sequence of Streptomyces spinoverrucosus NBRC 14228.</title>
        <authorList>
            <person name="Hosoyama A."/>
            <person name="Uohara A."/>
            <person name="Ohji S."/>
            <person name="Ichikawa N."/>
        </authorList>
    </citation>
    <scope>NUCLEOTIDE SEQUENCE [LARGE SCALE GENOMIC DNA]</scope>
    <source>
        <strain evidence="1 2">NBRC 14228</strain>
    </source>
</reference>
<comment type="caution">
    <text evidence="1">The sequence shown here is derived from an EMBL/GenBank/DDBJ whole genome shotgun (WGS) entry which is preliminary data.</text>
</comment>
<sequence length="70" mass="7633">MQPSGSTRPAPAPVGVFLHTTAPLSRDAHSTYTYARLRRAEQPREASHCLRARRGVAILAAEHTSEPRAV</sequence>
<name>A0A4Y3VC48_9ACTN</name>
<accession>A0A4Y3VC48</accession>
<dbReference type="Proteomes" id="UP000317881">
    <property type="component" value="Unassembled WGS sequence"/>
</dbReference>
<evidence type="ECO:0000313" key="1">
    <source>
        <dbReference type="EMBL" id="GEC03855.1"/>
    </source>
</evidence>
<keyword evidence="2" id="KW-1185">Reference proteome</keyword>
<proteinExistence type="predicted"/>
<gene>
    <name evidence="1" type="ORF">SSP24_15100</name>
</gene>
<dbReference type="EMBL" id="BJND01000008">
    <property type="protein sequence ID" value="GEC03855.1"/>
    <property type="molecule type" value="Genomic_DNA"/>
</dbReference>
<protein>
    <submittedName>
        <fullName evidence="1">Uncharacterized protein</fullName>
    </submittedName>
</protein>
<dbReference type="AlphaFoldDB" id="A0A4Y3VC48"/>